<keyword evidence="4 9" id="KW-0808">Transferase</keyword>
<dbReference type="Ensembl" id="ENSPKIT00000007768.1">
    <property type="protein sequence ID" value="ENSPKIP00000027005.1"/>
    <property type="gene ID" value="ENSPKIG00000009249.1"/>
</dbReference>
<dbReference type="Gene3D" id="1.10.150.20">
    <property type="entry name" value="5' to 3' exonuclease, C-terminal subdomain"/>
    <property type="match status" value="1"/>
</dbReference>
<feature type="binding site" evidence="10">
    <location>
        <position position="327"/>
    </location>
    <ligand>
        <name>Mg(2+)</name>
        <dbReference type="ChEBI" id="CHEBI:18420"/>
    </ligand>
</feature>
<sequence length="587" mass="65329">MPMIPLKRRKTVPSPAGSSNAENVKFPHIVIFLFEKRMGASRRAFLSRLSRSKGFRVEDSLSQAVTHIVSENTSGEEVQAWLESQVTERGDRDTVHLLDIMWFTESMREGCPVSIEDRHRLRVPEPSTQSAGNTMDSYACRRRTPLQHHNMVLTDALQLLSENAEFCENEGRSVAFKRASAVLKALQGPVCSLEDLRGLPCLGEHSRRVIKEILEDGVSSEVECTQQSEKYQAMKALTGIFGVGVKTAQLWFWEGIRRPADLQTFGKKLNRAQAAGMLYYEDLSTPVTRAEADLLQGIVGEAVGAVLPGARITLTGGFRRGKQTGHDVDFLITHPEEGREEELLPKVIGWLETRDLLLYQKIHKNSYLEAKEWPARSASNMDRFERCFTIFKLMLPRVAPQGSTQAPRAPEAQEGGTGESPGWKAVRVDLVVTPISQYAFALLGWTGSQLFERELRRWAGQEKSMSLSSHALFDSTRVRDGPPRAPTGPKGHGLSVLHLESLTGPNTMNLGGGGGIKILFIISSKLIDNYFSVLFFYSIIITEKLNSEDSVDVSCGRYCTDITRNIEGDTFFVVLAAPPHAVKTLFY</sequence>
<dbReference type="SUPFAM" id="SSF47802">
    <property type="entry name" value="DNA polymerase beta, N-terminal domain-like"/>
    <property type="match status" value="1"/>
</dbReference>
<dbReference type="Pfam" id="PF10391">
    <property type="entry name" value="DNA_pol_lambd_f"/>
    <property type="match status" value="1"/>
</dbReference>
<dbReference type="InterPro" id="IPR027249">
    <property type="entry name" value="DNA/RNApol_mu"/>
</dbReference>
<organism evidence="13 14">
    <name type="scientific">Paramormyrops kingsleyae</name>
    <dbReference type="NCBI Taxonomy" id="1676925"/>
    <lineage>
        <taxon>Eukaryota</taxon>
        <taxon>Metazoa</taxon>
        <taxon>Chordata</taxon>
        <taxon>Craniata</taxon>
        <taxon>Vertebrata</taxon>
        <taxon>Euteleostomi</taxon>
        <taxon>Actinopterygii</taxon>
        <taxon>Neopterygii</taxon>
        <taxon>Teleostei</taxon>
        <taxon>Osteoglossocephala</taxon>
        <taxon>Osteoglossomorpha</taxon>
        <taxon>Osteoglossiformes</taxon>
        <taxon>Mormyridae</taxon>
        <taxon>Paramormyrops</taxon>
    </lineage>
</organism>
<dbReference type="FunFam" id="3.40.50.10190:FF:000035">
    <property type="entry name" value="DNA-directed DNA/RNA polymerase mu"/>
    <property type="match status" value="1"/>
</dbReference>
<comment type="similarity">
    <text evidence="3 9">Belongs to the DNA polymerase type-X family.</text>
</comment>
<dbReference type="PROSITE" id="PS00522">
    <property type="entry name" value="DNA_POLYMERASE_X"/>
    <property type="match status" value="1"/>
</dbReference>
<dbReference type="InterPro" id="IPR002054">
    <property type="entry name" value="DNA-dir_DNA_pol_X"/>
</dbReference>
<dbReference type="PROSITE" id="PS50172">
    <property type="entry name" value="BRCT"/>
    <property type="match status" value="1"/>
</dbReference>
<evidence type="ECO:0000256" key="1">
    <source>
        <dbReference type="ARBA" id="ARBA00001946"/>
    </source>
</evidence>
<keyword evidence="8 9" id="KW-0539">Nucleus</keyword>
<dbReference type="PRINTS" id="PR00871">
    <property type="entry name" value="DNAPOLXTDT"/>
</dbReference>
<feature type="binding site" evidence="10">
    <location>
        <position position="329"/>
    </location>
    <ligand>
        <name>Mg(2+)</name>
        <dbReference type="ChEBI" id="CHEBI:18420"/>
    </ligand>
</feature>
<evidence type="ECO:0000256" key="7">
    <source>
        <dbReference type="ARBA" id="ARBA00022842"/>
    </source>
</evidence>
<reference evidence="13" key="2">
    <citation type="submission" date="2025-09" db="UniProtKB">
        <authorList>
            <consortium name="Ensembl"/>
        </authorList>
    </citation>
    <scope>IDENTIFICATION</scope>
</reference>
<dbReference type="InterPro" id="IPR037160">
    <property type="entry name" value="DNA_Pol_thumb_sf"/>
</dbReference>
<evidence type="ECO:0000256" key="8">
    <source>
        <dbReference type="ARBA" id="ARBA00023242"/>
    </source>
</evidence>
<evidence type="ECO:0000313" key="14">
    <source>
        <dbReference type="Proteomes" id="UP000261540"/>
    </source>
</evidence>
<evidence type="ECO:0000256" key="10">
    <source>
        <dbReference type="PIRSR" id="PIRSR000817-1"/>
    </source>
</evidence>
<keyword evidence="5 9" id="KW-0548">Nucleotidyltransferase</keyword>
<dbReference type="InterPro" id="IPR036420">
    <property type="entry name" value="BRCT_dom_sf"/>
</dbReference>
<dbReference type="Pfam" id="PF14791">
    <property type="entry name" value="DNA_pol_B_thumb"/>
    <property type="match status" value="1"/>
</dbReference>
<dbReference type="SUPFAM" id="SSF81301">
    <property type="entry name" value="Nucleotidyltransferase"/>
    <property type="match status" value="1"/>
</dbReference>
<dbReference type="PANTHER" id="PTHR11276">
    <property type="entry name" value="DNA POLYMERASE TYPE-X FAMILY MEMBER"/>
    <property type="match status" value="1"/>
</dbReference>
<dbReference type="Gene3D" id="3.30.460.10">
    <property type="entry name" value="Beta Polymerase, domain 2"/>
    <property type="match status" value="1"/>
</dbReference>
<feature type="binding site" evidence="10">
    <location>
        <position position="429"/>
    </location>
    <ligand>
        <name>Mg(2+)</name>
        <dbReference type="ChEBI" id="CHEBI:18420"/>
    </ligand>
</feature>
<evidence type="ECO:0000256" key="5">
    <source>
        <dbReference type="ARBA" id="ARBA00022695"/>
    </source>
</evidence>
<dbReference type="InterPro" id="IPR010996">
    <property type="entry name" value="HHH_MUS81"/>
</dbReference>
<dbReference type="InterPro" id="IPR028207">
    <property type="entry name" value="DNA_pol_B_palm_palm"/>
</dbReference>
<feature type="region of interest" description="Disordered" evidence="11">
    <location>
        <begin position="401"/>
        <end position="421"/>
    </location>
</feature>
<dbReference type="FunFam" id="1.10.150.110:FF:000003">
    <property type="entry name" value="DNA polymerase mu"/>
    <property type="match status" value="1"/>
</dbReference>
<dbReference type="GO" id="GO:0003887">
    <property type="term" value="F:DNA-directed DNA polymerase activity"/>
    <property type="evidence" value="ECO:0007669"/>
    <property type="project" value="UniProtKB-UniRule"/>
</dbReference>
<dbReference type="CDD" id="cd00141">
    <property type="entry name" value="NT_POLXc"/>
    <property type="match status" value="1"/>
</dbReference>
<keyword evidence="7 9" id="KW-0460">Magnesium</keyword>
<dbReference type="InterPro" id="IPR001726">
    <property type="entry name" value="TdT/Mu"/>
</dbReference>
<dbReference type="InterPro" id="IPR027421">
    <property type="entry name" value="DNA_pol_lamdba_lyase_dom_sf"/>
</dbReference>
<dbReference type="PIRSF" id="PIRSF000817">
    <property type="entry name" value="DNA_NT"/>
    <property type="match status" value="1"/>
</dbReference>
<proteinExistence type="inferred from homology"/>
<dbReference type="GO" id="GO:0006303">
    <property type="term" value="P:double-strand break repair via nonhomologous end joining"/>
    <property type="evidence" value="ECO:0007669"/>
    <property type="project" value="TreeGrafter"/>
</dbReference>
<dbReference type="Gene3D" id="3.40.50.10190">
    <property type="entry name" value="BRCT domain"/>
    <property type="match status" value="1"/>
</dbReference>
<dbReference type="Gene3D" id="1.10.150.110">
    <property type="entry name" value="DNA polymerase beta, N-terminal domain-like"/>
    <property type="match status" value="1"/>
</dbReference>
<dbReference type="PIRSF" id="PIRSF501176">
    <property type="entry name" value="DNApol_mu"/>
    <property type="match status" value="1"/>
</dbReference>
<dbReference type="SUPFAM" id="SSF81585">
    <property type="entry name" value="PsbU/PolX domain-like"/>
    <property type="match status" value="1"/>
</dbReference>
<evidence type="ECO:0000256" key="2">
    <source>
        <dbReference type="ARBA" id="ARBA00004123"/>
    </source>
</evidence>
<dbReference type="GO" id="GO:0003677">
    <property type="term" value="F:DNA binding"/>
    <property type="evidence" value="ECO:0007669"/>
    <property type="project" value="UniProtKB-UniRule"/>
</dbReference>
<comment type="function">
    <text evidence="9">Gap-filling polymerase involved in repair of DNA double-strand breaks by non-homologous end joining (NHEJ).</text>
</comment>
<accession>A0A3B3S9V3</accession>
<dbReference type="Pfam" id="PF14716">
    <property type="entry name" value="HHH_8"/>
    <property type="match status" value="1"/>
</dbReference>
<dbReference type="SUPFAM" id="SSF52113">
    <property type="entry name" value="BRCT domain"/>
    <property type="match status" value="1"/>
</dbReference>
<protein>
    <recommendedName>
        <fullName evidence="9">DNA-directed DNA/RNA polymerase mu</fullName>
        <ecNumber evidence="9">2.7.7.7</ecNumber>
    </recommendedName>
</protein>
<dbReference type="PANTHER" id="PTHR11276:SF24">
    <property type="entry name" value="DNA-DIRECTED DNA_RNA POLYMERASE MU"/>
    <property type="match status" value="1"/>
</dbReference>
<dbReference type="InterPro" id="IPR001357">
    <property type="entry name" value="BRCT_dom"/>
</dbReference>
<keyword evidence="6 9" id="KW-0479">Metal-binding</keyword>
<dbReference type="PRINTS" id="PR00869">
    <property type="entry name" value="DNAPOLX"/>
</dbReference>
<evidence type="ECO:0000256" key="6">
    <source>
        <dbReference type="ARBA" id="ARBA00022723"/>
    </source>
</evidence>
<evidence type="ECO:0000259" key="12">
    <source>
        <dbReference type="PROSITE" id="PS50172"/>
    </source>
</evidence>
<dbReference type="Proteomes" id="UP000261540">
    <property type="component" value="Unplaced"/>
</dbReference>
<evidence type="ECO:0000256" key="9">
    <source>
        <dbReference type="PIRNR" id="PIRNR000817"/>
    </source>
</evidence>
<comment type="catalytic activity">
    <reaction evidence="9">
        <text>DNA(n) + a 2'-deoxyribonucleoside 5'-triphosphate = DNA(n+1) + diphosphate</text>
        <dbReference type="Rhea" id="RHEA:22508"/>
        <dbReference type="Rhea" id="RHEA-COMP:17339"/>
        <dbReference type="Rhea" id="RHEA-COMP:17340"/>
        <dbReference type="ChEBI" id="CHEBI:33019"/>
        <dbReference type="ChEBI" id="CHEBI:61560"/>
        <dbReference type="ChEBI" id="CHEBI:173112"/>
        <dbReference type="EC" id="2.7.7.7"/>
    </reaction>
</comment>
<dbReference type="InterPro" id="IPR022312">
    <property type="entry name" value="DNA_pol_X"/>
</dbReference>
<reference evidence="13" key="1">
    <citation type="submission" date="2025-08" db="UniProtKB">
        <authorList>
            <consortium name="Ensembl"/>
        </authorList>
    </citation>
    <scope>IDENTIFICATION</scope>
</reference>
<dbReference type="GO" id="GO:0046872">
    <property type="term" value="F:metal ion binding"/>
    <property type="evidence" value="ECO:0007669"/>
    <property type="project" value="UniProtKB-UniRule"/>
</dbReference>
<dbReference type="InterPro" id="IPR019843">
    <property type="entry name" value="DNA_pol-X_BS"/>
</dbReference>
<evidence type="ECO:0000256" key="3">
    <source>
        <dbReference type="ARBA" id="ARBA00008323"/>
    </source>
</evidence>
<dbReference type="STRING" id="1676925.ENSPKIP00000027005"/>
<dbReference type="GO" id="GO:0005634">
    <property type="term" value="C:nucleus"/>
    <property type="evidence" value="ECO:0007669"/>
    <property type="project" value="UniProtKB-SubCell"/>
</dbReference>
<dbReference type="AlphaFoldDB" id="A0A3B3S9V3"/>
<dbReference type="SMART" id="SM00483">
    <property type="entry name" value="POLXc"/>
    <property type="match status" value="1"/>
</dbReference>
<dbReference type="EC" id="2.7.7.7" evidence="9"/>
<comment type="cofactor">
    <cofactor evidence="1 9 10">
        <name>Mg(2+)</name>
        <dbReference type="ChEBI" id="CHEBI:18420"/>
    </cofactor>
</comment>
<dbReference type="InterPro" id="IPR043519">
    <property type="entry name" value="NT_sf"/>
</dbReference>
<dbReference type="Gene3D" id="3.30.210.10">
    <property type="entry name" value="DNA polymerase, thumb domain"/>
    <property type="match status" value="1"/>
</dbReference>
<comment type="subcellular location">
    <subcellularLocation>
        <location evidence="2 9">Nucleus</location>
    </subcellularLocation>
</comment>
<evidence type="ECO:0000313" key="13">
    <source>
        <dbReference type="Ensembl" id="ENSPKIP00000027005.1"/>
    </source>
</evidence>
<keyword evidence="14" id="KW-1185">Reference proteome</keyword>
<evidence type="ECO:0000256" key="4">
    <source>
        <dbReference type="ARBA" id="ARBA00022679"/>
    </source>
</evidence>
<dbReference type="Pfam" id="PF14792">
    <property type="entry name" value="DNA_pol_B_palm"/>
    <property type="match status" value="1"/>
</dbReference>
<feature type="domain" description="BRCT" evidence="12">
    <location>
        <begin position="21"/>
        <end position="120"/>
    </location>
</feature>
<dbReference type="InterPro" id="IPR029398">
    <property type="entry name" value="PolB_thumb"/>
</dbReference>
<dbReference type="InterPro" id="IPR018944">
    <property type="entry name" value="DNA_pol_lambd_fingers_domain"/>
</dbReference>
<evidence type="ECO:0000256" key="11">
    <source>
        <dbReference type="SAM" id="MobiDB-lite"/>
    </source>
</evidence>
<dbReference type="GeneTree" id="ENSGT00940000158490"/>
<name>A0A3B3S9V3_9TELE</name>